<dbReference type="InterPro" id="IPR000719">
    <property type="entry name" value="Prot_kinase_dom"/>
</dbReference>
<evidence type="ECO:0000256" key="10">
    <source>
        <dbReference type="ARBA" id="ARBA00022840"/>
    </source>
</evidence>
<dbReference type="GO" id="GO:0016020">
    <property type="term" value="C:membrane"/>
    <property type="evidence" value="ECO:0007669"/>
    <property type="project" value="UniProtKB-SubCell"/>
</dbReference>
<keyword evidence="7 16" id="KW-0732">Signal</keyword>
<proteinExistence type="predicted"/>
<feature type="chain" id="PRO_5044862739" description="Protein kinase domain-containing protein" evidence="16">
    <location>
        <begin position="22"/>
        <end position="726"/>
    </location>
</feature>
<feature type="transmembrane region" description="Helical" evidence="15">
    <location>
        <begin position="335"/>
        <end position="359"/>
    </location>
</feature>
<evidence type="ECO:0000259" key="17">
    <source>
        <dbReference type="PROSITE" id="PS50011"/>
    </source>
</evidence>
<dbReference type="Pfam" id="PF13947">
    <property type="entry name" value="GUB_WAK_bind"/>
    <property type="match status" value="1"/>
</dbReference>
<dbReference type="SMART" id="SM00179">
    <property type="entry name" value="EGF_CA"/>
    <property type="match status" value="2"/>
</dbReference>
<sequence>MKAVHWLLTVAVAWWFRQGGAVEVLGKCESQCGNVAVPFPFGLKTNCARSEAFLLNCTNIEGNGLQLLSGNLTIRKISVGDSTMIASLPDAFECYDQNGMLLANESSPLALIKLPPNPRYRFSETHNKLTVLGCDSVAFVANSEGTFGSGCISYGTDIVAFSRGTTCSGRVCCQASIPKGLETLRISIAHIKRKVSAWQHGYCARAFVVDDRLFDISNWTLPRFQDVGSTPGLVVDWMVESDVTCRKAQLNESSYACDGVNTECKDFRNGLGYRCVCKNGYEGNPYRGCTDINECKYPERYPCDGKCRNKPGSYTCRCRPGKKRNAKHRCKVSPLSIAVLVVAASIFGTTVTALVSITVRWRLKKINFRRNGGELLKQRKVRTFTESELAKATNNYDDRKKLGNSSFGSVHKGTLLNCKGTLAKHGETVVVVKKPKDVDKSLLNKDFQRELEILMNISCKNVVKLKGICLETRIPLLVYEYIPNGTLFRLIHQNESTIPWEQRFKIAAETALALDYMHSNIQPPIFHGNIKSANILLDQNNSVKISDFGTSVLISPEHRHIVAIQKKDSLGYIDPEYLVTGMLTTQSDVYSFGVVLVELLTQKKLYVTEFGKSINTIHHFISSMKGDTLSDVINFEGASEDEMERVRTVAEIAVKCLDQNGVNRPAMSDVAQRLANINPSSTIEEENEETEREVNADKLSTLGEASQEGTSSCISCLGMDSACSCI</sequence>
<dbReference type="PANTHER" id="PTHR27005:SF315">
    <property type="entry name" value="PROTEIN KINASE DOMAIN-CONTAINING PROTEIN"/>
    <property type="match status" value="1"/>
</dbReference>
<evidence type="ECO:0000256" key="8">
    <source>
        <dbReference type="ARBA" id="ARBA00022741"/>
    </source>
</evidence>
<dbReference type="SMART" id="SM00181">
    <property type="entry name" value="EGF"/>
    <property type="match status" value="2"/>
</dbReference>
<comment type="caution">
    <text evidence="18">The sequence shown here is derived from an EMBL/GenBank/DDBJ whole genome shotgun (WGS) entry which is preliminary data.</text>
</comment>
<dbReference type="InterPro" id="IPR025287">
    <property type="entry name" value="WAK_GUB"/>
</dbReference>
<dbReference type="Pfam" id="PF07714">
    <property type="entry name" value="PK_Tyr_Ser-Thr"/>
    <property type="match status" value="1"/>
</dbReference>
<dbReference type="Gene3D" id="3.30.200.20">
    <property type="entry name" value="Phosphorylase Kinase, domain 1"/>
    <property type="match status" value="1"/>
</dbReference>
<dbReference type="CDD" id="cd00054">
    <property type="entry name" value="EGF_CA"/>
    <property type="match status" value="1"/>
</dbReference>
<dbReference type="Pfam" id="PF07645">
    <property type="entry name" value="EGF_CA"/>
    <property type="match status" value="1"/>
</dbReference>
<keyword evidence="19" id="KW-1185">Reference proteome</keyword>
<evidence type="ECO:0000256" key="6">
    <source>
        <dbReference type="ARBA" id="ARBA00022692"/>
    </source>
</evidence>
<dbReference type="SUPFAM" id="SSF56112">
    <property type="entry name" value="Protein kinase-like (PK-like)"/>
    <property type="match status" value="1"/>
</dbReference>
<dbReference type="InterPro" id="IPR045274">
    <property type="entry name" value="WAK-like"/>
</dbReference>
<evidence type="ECO:0000256" key="2">
    <source>
        <dbReference type="ARBA" id="ARBA00022527"/>
    </source>
</evidence>
<evidence type="ECO:0000256" key="15">
    <source>
        <dbReference type="SAM" id="Phobius"/>
    </source>
</evidence>
<evidence type="ECO:0000256" key="14">
    <source>
        <dbReference type="ARBA" id="ARBA00023180"/>
    </source>
</evidence>
<keyword evidence="3" id="KW-0245">EGF-like domain</keyword>
<keyword evidence="10" id="KW-0067">ATP-binding</keyword>
<dbReference type="PANTHER" id="PTHR27005">
    <property type="entry name" value="WALL-ASSOCIATED RECEPTOR KINASE-LIKE 21"/>
    <property type="match status" value="1"/>
</dbReference>
<evidence type="ECO:0000256" key="3">
    <source>
        <dbReference type="ARBA" id="ARBA00022536"/>
    </source>
</evidence>
<dbReference type="PROSITE" id="PS50011">
    <property type="entry name" value="PROTEIN_KINASE_DOM"/>
    <property type="match status" value="1"/>
</dbReference>
<dbReference type="Gene3D" id="2.10.25.10">
    <property type="entry name" value="Laminin"/>
    <property type="match status" value="1"/>
</dbReference>
<comment type="subcellular location">
    <subcellularLocation>
        <location evidence="1">Membrane</location>
        <topology evidence="1">Single-pass type I membrane protein</topology>
    </subcellularLocation>
</comment>
<dbReference type="InterPro" id="IPR001881">
    <property type="entry name" value="EGF-like_Ca-bd_dom"/>
</dbReference>
<evidence type="ECO:0000256" key="1">
    <source>
        <dbReference type="ARBA" id="ARBA00004479"/>
    </source>
</evidence>
<evidence type="ECO:0000256" key="16">
    <source>
        <dbReference type="SAM" id="SignalP"/>
    </source>
</evidence>
<feature type="domain" description="Protein kinase" evidence="17">
    <location>
        <begin position="396"/>
        <end position="677"/>
    </location>
</feature>
<dbReference type="InterPro" id="IPR000742">
    <property type="entry name" value="EGF"/>
</dbReference>
<feature type="signal peptide" evidence="16">
    <location>
        <begin position="1"/>
        <end position="21"/>
    </location>
</feature>
<keyword evidence="2" id="KW-0723">Serine/threonine-protein kinase</keyword>
<evidence type="ECO:0000256" key="9">
    <source>
        <dbReference type="ARBA" id="ARBA00022777"/>
    </source>
</evidence>
<dbReference type="GO" id="GO:0004674">
    <property type="term" value="F:protein serine/threonine kinase activity"/>
    <property type="evidence" value="ECO:0007669"/>
    <property type="project" value="UniProtKB-KW"/>
</dbReference>
<reference evidence="18 19" key="1">
    <citation type="submission" date="2024-11" db="EMBL/GenBank/DDBJ databases">
        <title>Chromosome-level genome assembly of Eucalyptus globulus Labill. provides insights into its genome evolution.</title>
        <authorList>
            <person name="Li X."/>
        </authorList>
    </citation>
    <scope>NUCLEOTIDE SEQUENCE [LARGE SCALE GENOMIC DNA]</scope>
    <source>
        <strain evidence="18">CL2024</strain>
        <tissue evidence="18">Fresh tender leaves</tissue>
    </source>
</reference>
<dbReference type="PROSITE" id="PS01186">
    <property type="entry name" value="EGF_2"/>
    <property type="match status" value="1"/>
</dbReference>
<dbReference type="Proteomes" id="UP001634007">
    <property type="component" value="Unassembled WGS sequence"/>
</dbReference>
<evidence type="ECO:0000256" key="12">
    <source>
        <dbReference type="ARBA" id="ARBA00023136"/>
    </source>
</evidence>
<protein>
    <recommendedName>
        <fullName evidence="17">Protein kinase domain-containing protein</fullName>
    </recommendedName>
</protein>
<dbReference type="PROSITE" id="PS01187">
    <property type="entry name" value="EGF_CA"/>
    <property type="match status" value="1"/>
</dbReference>
<name>A0ABD3KGL8_EUCGL</name>
<evidence type="ECO:0000256" key="13">
    <source>
        <dbReference type="ARBA" id="ARBA00023157"/>
    </source>
</evidence>
<keyword evidence="5" id="KW-0808">Transferase</keyword>
<gene>
    <name evidence="18" type="ORF">ACJRO7_024032</name>
</gene>
<evidence type="ECO:0000256" key="11">
    <source>
        <dbReference type="ARBA" id="ARBA00022989"/>
    </source>
</evidence>
<dbReference type="InterPro" id="IPR018097">
    <property type="entry name" value="EGF_Ca-bd_CS"/>
</dbReference>
<keyword evidence="8" id="KW-0547">Nucleotide-binding</keyword>
<keyword evidence="14" id="KW-0325">Glycoprotein</keyword>
<dbReference type="InterPro" id="IPR011009">
    <property type="entry name" value="Kinase-like_dom_sf"/>
</dbReference>
<dbReference type="EMBL" id="JBJKBG010000006">
    <property type="protein sequence ID" value="KAL3734790.1"/>
    <property type="molecule type" value="Genomic_DNA"/>
</dbReference>
<dbReference type="InterPro" id="IPR049883">
    <property type="entry name" value="NOTCH1_EGF-like"/>
</dbReference>
<evidence type="ECO:0000313" key="18">
    <source>
        <dbReference type="EMBL" id="KAL3734790.1"/>
    </source>
</evidence>
<keyword evidence="6 15" id="KW-0812">Transmembrane</keyword>
<evidence type="ECO:0000256" key="7">
    <source>
        <dbReference type="ARBA" id="ARBA00022729"/>
    </source>
</evidence>
<dbReference type="InterPro" id="IPR001245">
    <property type="entry name" value="Ser-Thr/Tyr_kinase_cat_dom"/>
</dbReference>
<keyword evidence="9" id="KW-0418">Kinase</keyword>
<evidence type="ECO:0000256" key="4">
    <source>
        <dbReference type="ARBA" id="ARBA00022553"/>
    </source>
</evidence>
<dbReference type="SUPFAM" id="SSF57196">
    <property type="entry name" value="EGF/Laminin"/>
    <property type="match status" value="1"/>
</dbReference>
<dbReference type="AlphaFoldDB" id="A0ABD3KGL8"/>
<organism evidence="18 19">
    <name type="scientific">Eucalyptus globulus</name>
    <name type="common">Tasmanian blue gum</name>
    <dbReference type="NCBI Taxonomy" id="34317"/>
    <lineage>
        <taxon>Eukaryota</taxon>
        <taxon>Viridiplantae</taxon>
        <taxon>Streptophyta</taxon>
        <taxon>Embryophyta</taxon>
        <taxon>Tracheophyta</taxon>
        <taxon>Spermatophyta</taxon>
        <taxon>Magnoliopsida</taxon>
        <taxon>eudicotyledons</taxon>
        <taxon>Gunneridae</taxon>
        <taxon>Pentapetalae</taxon>
        <taxon>rosids</taxon>
        <taxon>malvids</taxon>
        <taxon>Myrtales</taxon>
        <taxon>Myrtaceae</taxon>
        <taxon>Myrtoideae</taxon>
        <taxon>Eucalypteae</taxon>
        <taxon>Eucalyptus</taxon>
    </lineage>
</organism>
<keyword evidence="13" id="KW-1015">Disulfide bond</keyword>
<keyword evidence="4" id="KW-0597">Phosphoprotein</keyword>
<keyword evidence="11 15" id="KW-1133">Transmembrane helix</keyword>
<accession>A0ABD3KGL8</accession>
<evidence type="ECO:0000313" key="19">
    <source>
        <dbReference type="Proteomes" id="UP001634007"/>
    </source>
</evidence>
<keyword evidence="12 15" id="KW-0472">Membrane</keyword>
<evidence type="ECO:0000256" key="5">
    <source>
        <dbReference type="ARBA" id="ARBA00022679"/>
    </source>
</evidence>
<dbReference type="GO" id="GO:0005524">
    <property type="term" value="F:ATP binding"/>
    <property type="evidence" value="ECO:0007669"/>
    <property type="project" value="UniProtKB-KW"/>
</dbReference>
<dbReference type="Gene3D" id="1.10.510.10">
    <property type="entry name" value="Transferase(Phosphotransferase) domain 1"/>
    <property type="match status" value="1"/>
</dbReference>